<dbReference type="EMBL" id="KB296425">
    <property type="protein sequence ID" value="ELU11787.1"/>
    <property type="molecule type" value="Genomic_DNA"/>
</dbReference>
<dbReference type="Gene3D" id="3.40.50.720">
    <property type="entry name" value="NAD(P)-binding Rossmann-like Domain"/>
    <property type="match status" value="1"/>
</dbReference>
<evidence type="ECO:0000256" key="1">
    <source>
        <dbReference type="ARBA" id="ARBA00006484"/>
    </source>
</evidence>
<reference evidence="7" key="3">
    <citation type="submission" date="2015-06" db="UniProtKB">
        <authorList>
            <consortium name="EnsemblMetazoa"/>
        </authorList>
    </citation>
    <scope>IDENTIFICATION</scope>
</reference>
<dbReference type="OrthoDB" id="7289984at2759"/>
<evidence type="ECO:0000256" key="4">
    <source>
        <dbReference type="ARBA" id="ARBA00026118"/>
    </source>
</evidence>
<reference evidence="6 8" key="2">
    <citation type="journal article" date="2013" name="Nature">
        <title>Insights into bilaterian evolution from three spiralian genomes.</title>
        <authorList>
            <person name="Simakov O."/>
            <person name="Marletaz F."/>
            <person name="Cho S.J."/>
            <person name="Edsinger-Gonzales E."/>
            <person name="Havlak P."/>
            <person name="Hellsten U."/>
            <person name="Kuo D.H."/>
            <person name="Larsson T."/>
            <person name="Lv J."/>
            <person name="Arendt D."/>
            <person name="Savage R."/>
            <person name="Osoegawa K."/>
            <person name="de Jong P."/>
            <person name="Grimwood J."/>
            <person name="Chapman J.A."/>
            <person name="Shapiro H."/>
            <person name="Aerts A."/>
            <person name="Otillar R.P."/>
            <person name="Terry A.Y."/>
            <person name="Boore J.L."/>
            <person name="Grigoriev I.V."/>
            <person name="Lindberg D.R."/>
            <person name="Seaver E.C."/>
            <person name="Weisblat D.A."/>
            <person name="Putnam N.H."/>
            <person name="Rokhsar D.S."/>
        </authorList>
    </citation>
    <scope>NUCLEOTIDE SEQUENCE</scope>
    <source>
        <strain evidence="6 8">I ESC-2004</strain>
    </source>
</reference>
<dbReference type="InterPro" id="IPR036291">
    <property type="entry name" value="NAD(P)-bd_dom_sf"/>
</dbReference>
<keyword evidence="3" id="KW-0560">Oxidoreductase</keyword>
<protein>
    <recommendedName>
        <fullName evidence="4">carbonyl reductase (NADPH)</fullName>
        <ecNumber evidence="4">1.1.1.184</ecNumber>
    </recommendedName>
</protein>
<reference evidence="8" key="1">
    <citation type="submission" date="2012-12" db="EMBL/GenBank/DDBJ databases">
        <authorList>
            <person name="Hellsten U."/>
            <person name="Grimwood J."/>
            <person name="Chapman J.A."/>
            <person name="Shapiro H."/>
            <person name="Aerts A."/>
            <person name="Otillar R.P."/>
            <person name="Terry A.Y."/>
            <person name="Boore J.L."/>
            <person name="Simakov O."/>
            <person name="Marletaz F."/>
            <person name="Cho S.-J."/>
            <person name="Edsinger-Gonzales E."/>
            <person name="Havlak P."/>
            <person name="Kuo D.-H."/>
            <person name="Larsson T."/>
            <person name="Lv J."/>
            <person name="Arendt D."/>
            <person name="Savage R."/>
            <person name="Osoegawa K."/>
            <person name="de Jong P."/>
            <person name="Lindberg D.R."/>
            <person name="Seaver E.C."/>
            <person name="Weisblat D.A."/>
            <person name="Putnam N.H."/>
            <person name="Grigoriev I.V."/>
            <person name="Rokhsar D.S."/>
        </authorList>
    </citation>
    <scope>NUCLEOTIDE SEQUENCE</scope>
    <source>
        <strain evidence="8">I ESC-2004</strain>
    </source>
</reference>
<dbReference type="PROSITE" id="PS00061">
    <property type="entry name" value="ADH_SHORT"/>
    <property type="match status" value="1"/>
</dbReference>
<dbReference type="GO" id="GO:0004090">
    <property type="term" value="F:carbonyl reductase (NADPH) activity"/>
    <property type="evidence" value="ECO:0007669"/>
    <property type="project" value="UniProtKB-EC"/>
</dbReference>
<evidence type="ECO:0000313" key="8">
    <source>
        <dbReference type="Proteomes" id="UP000014760"/>
    </source>
</evidence>
<gene>
    <name evidence="6" type="ORF">CAPTEDRAFT_190021</name>
</gene>
<dbReference type="EnsemblMetazoa" id="CapteT190021">
    <property type="protein sequence ID" value="CapteP190021"/>
    <property type="gene ID" value="CapteG190021"/>
</dbReference>
<dbReference type="OMA" id="YWANDSV"/>
<dbReference type="PANTHER" id="PTHR43963">
    <property type="entry name" value="CARBONYL REDUCTASE 1-RELATED"/>
    <property type="match status" value="1"/>
</dbReference>
<accession>R7UZV5</accession>
<proteinExistence type="inferred from homology"/>
<dbReference type="EMBL" id="AMQN01005615">
    <property type="status" value="NOT_ANNOTATED_CDS"/>
    <property type="molecule type" value="Genomic_DNA"/>
</dbReference>
<dbReference type="STRING" id="283909.R7UZV5"/>
<organism evidence="6">
    <name type="scientific">Capitella teleta</name>
    <name type="common">Polychaete worm</name>
    <dbReference type="NCBI Taxonomy" id="283909"/>
    <lineage>
        <taxon>Eukaryota</taxon>
        <taxon>Metazoa</taxon>
        <taxon>Spiralia</taxon>
        <taxon>Lophotrochozoa</taxon>
        <taxon>Annelida</taxon>
        <taxon>Polychaeta</taxon>
        <taxon>Sedentaria</taxon>
        <taxon>Scolecida</taxon>
        <taxon>Capitellidae</taxon>
        <taxon>Capitella</taxon>
    </lineage>
</organism>
<evidence type="ECO:0000313" key="6">
    <source>
        <dbReference type="EMBL" id="ELU11787.1"/>
    </source>
</evidence>
<dbReference type="InterPro" id="IPR045313">
    <property type="entry name" value="CBR1-like"/>
</dbReference>
<keyword evidence="2" id="KW-0521">NADP</keyword>
<dbReference type="SUPFAM" id="SSF51735">
    <property type="entry name" value="NAD(P)-binding Rossmann-fold domains"/>
    <property type="match status" value="1"/>
</dbReference>
<evidence type="ECO:0000313" key="7">
    <source>
        <dbReference type="EnsemblMetazoa" id="CapteP190021"/>
    </source>
</evidence>
<sequence>MTKVAVVSGSNKGIGYAIVRGLCKHFNGDVILTSRDESRGREAVSSLEKEGLHPKFHQLDIEDASSIEQLKEHLVQNYGGLDVLVNNAGFAFKQAATEPFSEQAEVSVRINYLGTLAVMKAMMPILRSGARVVNVSSMAGSYAFQKCSKPLQSKLQAADTIDAVTDLMTCFVQSAKNNTLETEGWPSTAYGTSKLGLSMLSSIIQKHLDGDSTRSDIIINACCPGYVDTDMSSHKGPKTIDEGAETPLILALLPPNVSEPRGQFMAEGKIEDWMKYRYTF</sequence>
<evidence type="ECO:0000256" key="5">
    <source>
        <dbReference type="RuleBase" id="RU000363"/>
    </source>
</evidence>
<dbReference type="EC" id="1.1.1.184" evidence="4"/>
<keyword evidence="8" id="KW-1185">Reference proteome</keyword>
<dbReference type="HOGENOM" id="CLU_010194_9_0_1"/>
<dbReference type="InterPro" id="IPR020904">
    <property type="entry name" value="Sc_DH/Rdtase_CS"/>
</dbReference>
<evidence type="ECO:0000256" key="3">
    <source>
        <dbReference type="ARBA" id="ARBA00023002"/>
    </source>
</evidence>
<dbReference type="PRINTS" id="PR00081">
    <property type="entry name" value="GDHRDH"/>
</dbReference>
<dbReference type="Pfam" id="PF00106">
    <property type="entry name" value="adh_short"/>
    <property type="match status" value="2"/>
</dbReference>
<dbReference type="InterPro" id="IPR002347">
    <property type="entry name" value="SDR_fam"/>
</dbReference>
<dbReference type="PANTHER" id="PTHR43963:SF4">
    <property type="entry name" value="CARBONYL REDUCTASE (NADPH)"/>
    <property type="match status" value="1"/>
</dbReference>
<dbReference type="PRINTS" id="PR00080">
    <property type="entry name" value="SDRFAMILY"/>
</dbReference>
<dbReference type="CDD" id="cd05324">
    <property type="entry name" value="carb_red_PTCR-like_SDR_c"/>
    <property type="match status" value="1"/>
</dbReference>
<evidence type="ECO:0000256" key="2">
    <source>
        <dbReference type="ARBA" id="ARBA00022857"/>
    </source>
</evidence>
<name>R7UZV5_CAPTE</name>
<dbReference type="Proteomes" id="UP000014760">
    <property type="component" value="Unassembled WGS sequence"/>
</dbReference>
<dbReference type="AlphaFoldDB" id="R7UZV5"/>
<comment type="similarity">
    <text evidence="1 5">Belongs to the short-chain dehydrogenases/reductases (SDR) family.</text>
</comment>